<name>A0A834SR31_9FABA</name>
<gene>
    <name evidence="1" type="ORF">G2W53_040935</name>
</gene>
<proteinExistence type="predicted"/>
<dbReference type="Proteomes" id="UP000634136">
    <property type="component" value="Unassembled WGS sequence"/>
</dbReference>
<dbReference type="EMBL" id="JAAIUW010000013">
    <property type="protein sequence ID" value="KAF7801824.1"/>
    <property type="molecule type" value="Genomic_DNA"/>
</dbReference>
<organism evidence="1 2">
    <name type="scientific">Senna tora</name>
    <dbReference type="NCBI Taxonomy" id="362788"/>
    <lineage>
        <taxon>Eukaryota</taxon>
        <taxon>Viridiplantae</taxon>
        <taxon>Streptophyta</taxon>
        <taxon>Embryophyta</taxon>
        <taxon>Tracheophyta</taxon>
        <taxon>Spermatophyta</taxon>
        <taxon>Magnoliopsida</taxon>
        <taxon>eudicotyledons</taxon>
        <taxon>Gunneridae</taxon>
        <taxon>Pentapetalae</taxon>
        <taxon>rosids</taxon>
        <taxon>fabids</taxon>
        <taxon>Fabales</taxon>
        <taxon>Fabaceae</taxon>
        <taxon>Caesalpinioideae</taxon>
        <taxon>Cassia clade</taxon>
        <taxon>Senna</taxon>
    </lineage>
</organism>
<evidence type="ECO:0000313" key="2">
    <source>
        <dbReference type="Proteomes" id="UP000634136"/>
    </source>
</evidence>
<dbReference type="AlphaFoldDB" id="A0A834SR31"/>
<protein>
    <submittedName>
        <fullName evidence="1">Uncharacterized protein</fullName>
    </submittedName>
</protein>
<keyword evidence="2" id="KW-1185">Reference proteome</keyword>
<comment type="caution">
    <text evidence="1">The sequence shown here is derived from an EMBL/GenBank/DDBJ whole genome shotgun (WGS) entry which is preliminary data.</text>
</comment>
<evidence type="ECO:0000313" key="1">
    <source>
        <dbReference type="EMBL" id="KAF7801824.1"/>
    </source>
</evidence>
<reference evidence="1" key="1">
    <citation type="submission" date="2020-09" db="EMBL/GenBank/DDBJ databases">
        <title>Genome-Enabled Discovery of Anthraquinone Biosynthesis in Senna tora.</title>
        <authorList>
            <person name="Kang S.-H."/>
            <person name="Pandey R.P."/>
            <person name="Lee C.-M."/>
            <person name="Sim J.-S."/>
            <person name="Jeong J.-T."/>
            <person name="Choi B.-S."/>
            <person name="Jung M."/>
            <person name="Ginzburg D."/>
            <person name="Zhao K."/>
            <person name="Won S.Y."/>
            <person name="Oh T.-J."/>
            <person name="Yu Y."/>
            <person name="Kim N.-H."/>
            <person name="Lee O.R."/>
            <person name="Lee T.-H."/>
            <person name="Bashyal P."/>
            <person name="Kim T.-S."/>
            <person name="Lee W.-H."/>
            <person name="Kawkins C."/>
            <person name="Kim C.-K."/>
            <person name="Kim J.S."/>
            <person name="Ahn B.O."/>
            <person name="Rhee S.Y."/>
            <person name="Sohng J.K."/>
        </authorList>
    </citation>
    <scope>NUCLEOTIDE SEQUENCE</scope>
    <source>
        <tissue evidence="1">Leaf</tissue>
    </source>
</reference>
<accession>A0A834SR31</accession>
<sequence length="48" mass="5530">MDENSNSCSPMYAHVLATSSLACRGKKFLIRHGLFWKHRNIPVISKKR</sequence>